<evidence type="ECO:0000313" key="14">
    <source>
        <dbReference type="Proteomes" id="UP000198806"/>
    </source>
</evidence>
<feature type="modified residue" description="4-aspartylphosphate" evidence="10">
    <location>
        <position position="55"/>
    </location>
</feature>
<organism evidence="13 14">
    <name type="scientific">Anaerocolumna aminovalerica</name>
    <dbReference type="NCBI Taxonomy" id="1527"/>
    <lineage>
        <taxon>Bacteria</taxon>
        <taxon>Bacillati</taxon>
        <taxon>Bacillota</taxon>
        <taxon>Clostridia</taxon>
        <taxon>Lachnospirales</taxon>
        <taxon>Lachnospiraceae</taxon>
        <taxon>Anaerocolumna</taxon>
    </lineage>
</organism>
<dbReference type="CDD" id="cd17536">
    <property type="entry name" value="REC_YesN-like"/>
    <property type="match status" value="1"/>
</dbReference>
<evidence type="ECO:0000256" key="9">
    <source>
        <dbReference type="ARBA" id="ARBA00024867"/>
    </source>
</evidence>
<evidence type="ECO:0000256" key="1">
    <source>
        <dbReference type="ARBA" id="ARBA00004496"/>
    </source>
</evidence>
<evidence type="ECO:0000259" key="11">
    <source>
        <dbReference type="PROSITE" id="PS01124"/>
    </source>
</evidence>
<keyword evidence="6" id="KW-0805">Transcription regulation</keyword>
<evidence type="ECO:0000256" key="5">
    <source>
        <dbReference type="ARBA" id="ARBA00023012"/>
    </source>
</evidence>
<keyword evidence="7" id="KW-0238">DNA-binding</keyword>
<dbReference type="GO" id="GO:0043565">
    <property type="term" value="F:sequence-specific DNA binding"/>
    <property type="evidence" value="ECO:0007669"/>
    <property type="project" value="InterPro"/>
</dbReference>
<evidence type="ECO:0000256" key="10">
    <source>
        <dbReference type="PROSITE-ProRule" id="PRU00169"/>
    </source>
</evidence>
<evidence type="ECO:0000256" key="7">
    <source>
        <dbReference type="ARBA" id="ARBA00023125"/>
    </source>
</evidence>
<dbReference type="EMBL" id="FOWD01000001">
    <property type="protein sequence ID" value="SFN77559.1"/>
    <property type="molecule type" value="Genomic_DNA"/>
</dbReference>
<dbReference type="InterPro" id="IPR020449">
    <property type="entry name" value="Tscrpt_reg_AraC-type_HTH"/>
</dbReference>
<dbReference type="RefSeq" id="WP_091683663.1">
    <property type="nucleotide sequence ID" value="NZ_BAABFM010000003.1"/>
</dbReference>
<dbReference type="GO" id="GO:0003700">
    <property type="term" value="F:DNA-binding transcription factor activity"/>
    <property type="evidence" value="ECO:0007669"/>
    <property type="project" value="InterPro"/>
</dbReference>
<dbReference type="InterPro" id="IPR018060">
    <property type="entry name" value="HTH_AraC"/>
</dbReference>
<dbReference type="STRING" id="1527.SAMN04489757_101183"/>
<protein>
    <recommendedName>
        <fullName evidence="2">Stage 0 sporulation protein A homolog</fullName>
    </recommendedName>
</protein>
<keyword evidence="3" id="KW-0963">Cytoplasm</keyword>
<evidence type="ECO:0000256" key="6">
    <source>
        <dbReference type="ARBA" id="ARBA00023015"/>
    </source>
</evidence>
<dbReference type="Pfam" id="PF00072">
    <property type="entry name" value="Response_reg"/>
    <property type="match status" value="1"/>
</dbReference>
<dbReference type="InterPro" id="IPR051552">
    <property type="entry name" value="HptR"/>
</dbReference>
<evidence type="ECO:0000313" key="13">
    <source>
        <dbReference type="EMBL" id="SFN77559.1"/>
    </source>
</evidence>
<dbReference type="PROSITE" id="PS01124">
    <property type="entry name" value="HTH_ARAC_FAMILY_2"/>
    <property type="match status" value="1"/>
</dbReference>
<dbReference type="Proteomes" id="UP000198806">
    <property type="component" value="Unassembled WGS sequence"/>
</dbReference>
<evidence type="ECO:0000256" key="2">
    <source>
        <dbReference type="ARBA" id="ARBA00018672"/>
    </source>
</evidence>
<dbReference type="SMART" id="SM00448">
    <property type="entry name" value="REC"/>
    <property type="match status" value="1"/>
</dbReference>
<name>A0A1I5BS79_9FIRM</name>
<keyword evidence="8" id="KW-0804">Transcription</keyword>
<evidence type="ECO:0000259" key="12">
    <source>
        <dbReference type="PROSITE" id="PS50110"/>
    </source>
</evidence>
<dbReference type="Gene3D" id="1.10.10.60">
    <property type="entry name" value="Homeodomain-like"/>
    <property type="match status" value="2"/>
</dbReference>
<dbReference type="PRINTS" id="PR00032">
    <property type="entry name" value="HTHARAC"/>
</dbReference>
<dbReference type="SMART" id="SM00342">
    <property type="entry name" value="HTH_ARAC"/>
    <property type="match status" value="1"/>
</dbReference>
<evidence type="ECO:0000256" key="8">
    <source>
        <dbReference type="ARBA" id="ARBA00023163"/>
    </source>
</evidence>
<keyword evidence="14" id="KW-1185">Reference proteome</keyword>
<gene>
    <name evidence="13" type="ORF">SAMN04489757_101183</name>
</gene>
<evidence type="ECO:0000256" key="4">
    <source>
        <dbReference type="ARBA" id="ARBA00022553"/>
    </source>
</evidence>
<dbReference type="SUPFAM" id="SSF52172">
    <property type="entry name" value="CheY-like"/>
    <property type="match status" value="1"/>
</dbReference>
<feature type="domain" description="Response regulatory" evidence="12">
    <location>
        <begin position="3"/>
        <end position="120"/>
    </location>
</feature>
<dbReference type="AlphaFoldDB" id="A0A1I5BS79"/>
<keyword evidence="4 10" id="KW-0597">Phosphoprotein</keyword>
<accession>A0A1I5BS79</accession>
<dbReference type="Gene3D" id="3.40.50.2300">
    <property type="match status" value="1"/>
</dbReference>
<evidence type="ECO:0000256" key="3">
    <source>
        <dbReference type="ARBA" id="ARBA00022490"/>
    </source>
</evidence>
<dbReference type="PROSITE" id="PS50110">
    <property type="entry name" value="RESPONSE_REGULATORY"/>
    <property type="match status" value="1"/>
</dbReference>
<dbReference type="InterPro" id="IPR011006">
    <property type="entry name" value="CheY-like_superfamily"/>
</dbReference>
<feature type="domain" description="HTH araC/xylS-type" evidence="11">
    <location>
        <begin position="404"/>
        <end position="502"/>
    </location>
</feature>
<dbReference type="SUPFAM" id="SSF46689">
    <property type="entry name" value="Homeodomain-like"/>
    <property type="match status" value="1"/>
</dbReference>
<sequence>MKKVMLIEDEELILEGLTNILDWKELNMEVVHKAHNGEEALRYWKLQPVDIVITDIEMPVMGGLELLHEIRNIDKRVRFIILTGYDEFEYARKAIHLDVEDYILKPIDEEKLELTLRRAYDKLNEIDRKKAVNIDDEAGWLCFLRGSLEKEEEEKYLEILPKIAVGQSVYGGVMKIEIESLQTVKISDLLVELQKEKNLRVIYLSSDSLFILLYTTDRDENEVYKFFLSLQNKIESTYDVFTFISLASPFNDYKFLPACYREIMKLQKYQVIEGYGSCVAPGTIKNRKSEDISIDDSTLRKMIFKKDKEAALSYIEDLFINNVKKNSAVEDIFQMALQIAMILQNIKSEYNLNDRKNMQNLIEIIDRIYHAEDLFTLKTIFIGEIIQIIDYLHEDDSQYTPVIKQIMAEVEKKYKEDMNLKMLSYKYNMNASYLGQIFQKEVGCSFAQYLSNKKNGDAKDLILNTNMKINDIAKEVGYQDTSYFYRKFKKCYGVSPASLREMKKY</sequence>
<dbReference type="PANTHER" id="PTHR42713">
    <property type="entry name" value="HISTIDINE KINASE-RELATED"/>
    <property type="match status" value="1"/>
</dbReference>
<dbReference type="InterPro" id="IPR009057">
    <property type="entry name" value="Homeodomain-like_sf"/>
</dbReference>
<proteinExistence type="predicted"/>
<dbReference type="GO" id="GO:0005737">
    <property type="term" value="C:cytoplasm"/>
    <property type="evidence" value="ECO:0007669"/>
    <property type="project" value="UniProtKB-SubCell"/>
</dbReference>
<dbReference type="PANTHER" id="PTHR42713:SF3">
    <property type="entry name" value="TRANSCRIPTIONAL REGULATORY PROTEIN HPTR"/>
    <property type="match status" value="1"/>
</dbReference>
<comment type="subcellular location">
    <subcellularLocation>
        <location evidence="1">Cytoplasm</location>
    </subcellularLocation>
</comment>
<dbReference type="OrthoDB" id="9794370at2"/>
<dbReference type="GO" id="GO:0000160">
    <property type="term" value="P:phosphorelay signal transduction system"/>
    <property type="evidence" value="ECO:0007669"/>
    <property type="project" value="UniProtKB-KW"/>
</dbReference>
<dbReference type="Pfam" id="PF12833">
    <property type="entry name" value="HTH_18"/>
    <property type="match status" value="1"/>
</dbReference>
<comment type="function">
    <text evidence="9">May play the central regulatory role in sporulation. It may be an element of the effector pathway responsible for the activation of sporulation genes in response to nutritional stress. Spo0A may act in concert with spo0H (a sigma factor) to control the expression of some genes that are critical to the sporulation process.</text>
</comment>
<keyword evidence="5" id="KW-0902">Two-component regulatory system</keyword>
<reference evidence="13 14" key="1">
    <citation type="submission" date="2016-10" db="EMBL/GenBank/DDBJ databases">
        <authorList>
            <person name="de Groot N.N."/>
        </authorList>
    </citation>
    <scope>NUCLEOTIDE SEQUENCE [LARGE SCALE GENOMIC DNA]</scope>
    <source>
        <strain evidence="13 14">DSM 1283</strain>
    </source>
</reference>
<dbReference type="InterPro" id="IPR001789">
    <property type="entry name" value="Sig_transdc_resp-reg_receiver"/>
</dbReference>